<accession>A0A7V8LTF4</accession>
<sequence length="186" mass="20493">MTDEPDVRQPPDVNDPPSENVDELAGGMRGKWVVASQGSTHLWDLDALTYMRRPGPASPSGAFDYDGIAHRITGVTRWPRVGDQSLVWFDDPASPFDTEQFSRRLLISFHPPLTPSPVLPRVWTTSRWPVPNSGTLSDAGVSPAVCSLRRQQGSTVSSSQNVTSPSLIGPHSAVRLWVGRPTRWQR</sequence>
<reference evidence="4 5" key="1">
    <citation type="submission" date="2015-09" db="EMBL/GenBank/DDBJ databases">
        <title>Genome Sequences of Mycobacterium immunogenum Isolates, Recuperated from a Chloraminated Drinking Water Distribution System Simulator Subjected to Episodes of Nitrification.</title>
        <authorList>
            <person name="Gomez-Alvarez V."/>
            <person name="Revetta R.P."/>
        </authorList>
    </citation>
    <scope>NUCLEOTIDE SEQUENCE [LARGE SCALE GENOMIC DNA]</scope>
    <source>
        <strain evidence="2 4">H008</strain>
        <strain evidence="3 5">H076</strain>
    </source>
</reference>
<dbReference type="KEGG" id="miz:BAB75_00205"/>
<dbReference type="Proteomes" id="UP000037962">
    <property type="component" value="Unassembled WGS sequence"/>
</dbReference>
<dbReference type="RefSeq" id="WP_043078163.1">
    <property type="nucleotide sequence ID" value="NZ_CP011530.1"/>
</dbReference>
<gene>
    <name evidence="2" type="ORF">AN908_00325</name>
    <name evidence="3" type="ORF">AN912_01250</name>
</gene>
<organism evidence="2 4">
    <name type="scientific">Mycobacteroides immunogenum</name>
    <dbReference type="NCBI Taxonomy" id="83262"/>
    <lineage>
        <taxon>Bacteria</taxon>
        <taxon>Bacillati</taxon>
        <taxon>Actinomycetota</taxon>
        <taxon>Actinomycetes</taxon>
        <taxon>Mycobacteriales</taxon>
        <taxon>Mycobacteriaceae</taxon>
        <taxon>Mycobacteroides</taxon>
    </lineage>
</organism>
<feature type="region of interest" description="Disordered" evidence="1">
    <location>
        <begin position="1"/>
        <end position="24"/>
    </location>
</feature>
<dbReference type="EMBL" id="LJFO01000001">
    <property type="protein sequence ID" value="KPG17667.1"/>
    <property type="molecule type" value="Genomic_DNA"/>
</dbReference>
<proteinExistence type="predicted"/>
<dbReference type="EMBL" id="LJFS01000001">
    <property type="protein sequence ID" value="KPG37639.1"/>
    <property type="molecule type" value="Genomic_DNA"/>
</dbReference>
<comment type="caution">
    <text evidence="2">The sequence shown here is derived from an EMBL/GenBank/DDBJ whole genome shotgun (WGS) entry which is preliminary data.</text>
</comment>
<evidence type="ECO:0000313" key="4">
    <source>
        <dbReference type="Proteomes" id="UP000037843"/>
    </source>
</evidence>
<evidence type="ECO:0000313" key="2">
    <source>
        <dbReference type="EMBL" id="KPG17667.1"/>
    </source>
</evidence>
<dbReference type="Proteomes" id="UP000037843">
    <property type="component" value="Unassembled WGS sequence"/>
</dbReference>
<dbReference type="OrthoDB" id="4629834at2"/>
<evidence type="ECO:0000313" key="5">
    <source>
        <dbReference type="Proteomes" id="UP000037962"/>
    </source>
</evidence>
<name>A0A7V8LTF4_9MYCO</name>
<dbReference type="GeneID" id="45762330"/>
<dbReference type="AlphaFoldDB" id="A0A7V8LTF4"/>
<evidence type="ECO:0000313" key="3">
    <source>
        <dbReference type="EMBL" id="KPG37639.1"/>
    </source>
</evidence>
<keyword evidence="5" id="KW-1185">Reference proteome</keyword>
<protein>
    <submittedName>
        <fullName evidence="2">Uncharacterized protein</fullName>
    </submittedName>
</protein>
<evidence type="ECO:0000256" key="1">
    <source>
        <dbReference type="SAM" id="MobiDB-lite"/>
    </source>
</evidence>